<evidence type="ECO:0000259" key="1">
    <source>
        <dbReference type="PROSITE" id="PS50011"/>
    </source>
</evidence>
<evidence type="ECO:0000313" key="2">
    <source>
        <dbReference type="EMBL" id="MDI3235802.1"/>
    </source>
</evidence>
<proteinExistence type="predicted"/>
<evidence type="ECO:0000313" key="3">
    <source>
        <dbReference type="Proteomes" id="UP001243286"/>
    </source>
</evidence>
<reference evidence="2 3" key="1">
    <citation type="submission" date="2023-04" db="EMBL/GenBank/DDBJ databases">
        <title>Antarctic isolates genomes.</title>
        <authorList>
            <person name="Dimov S.G."/>
        </authorList>
    </citation>
    <scope>NUCLEOTIDE SEQUENCE [LARGE SCALE GENOMIC DNA]</scope>
    <source>
        <strain evidence="2 3">AL19</strain>
    </source>
</reference>
<comment type="caution">
    <text evidence="2">The sequence shown here is derived from an EMBL/GenBank/DDBJ whole genome shotgun (WGS) entry which is preliminary data.</text>
</comment>
<organism evidence="2 3">
    <name type="scientific">Exiguobacterium antarcticum</name>
    <dbReference type="NCBI Taxonomy" id="132920"/>
    <lineage>
        <taxon>Bacteria</taxon>
        <taxon>Bacillati</taxon>
        <taxon>Bacillota</taxon>
        <taxon>Bacilli</taxon>
        <taxon>Bacillales</taxon>
        <taxon>Bacillales Family XII. Incertae Sedis</taxon>
        <taxon>Exiguobacterium</taxon>
    </lineage>
</organism>
<dbReference type="PROSITE" id="PS50011">
    <property type="entry name" value="PROTEIN_KINASE_DOM"/>
    <property type="match status" value="1"/>
</dbReference>
<dbReference type="InterPro" id="IPR002575">
    <property type="entry name" value="Aminoglycoside_PTrfase"/>
</dbReference>
<dbReference type="SUPFAM" id="SSF56112">
    <property type="entry name" value="Protein kinase-like (PK-like)"/>
    <property type="match status" value="1"/>
</dbReference>
<gene>
    <name evidence="2" type="ORF">QK289_12355</name>
</gene>
<feature type="domain" description="Protein kinase" evidence="1">
    <location>
        <begin position="17"/>
        <end position="253"/>
    </location>
</feature>
<dbReference type="InterPro" id="IPR051678">
    <property type="entry name" value="AGP_Transferase"/>
</dbReference>
<name>A0ABT6R4D1_9BACL</name>
<dbReference type="Proteomes" id="UP001243286">
    <property type="component" value="Unassembled WGS sequence"/>
</dbReference>
<keyword evidence="3" id="KW-1185">Reference proteome</keyword>
<dbReference type="InterPro" id="IPR011009">
    <property type="entry name" value="Kinase-like_dom_sf"/>
</dbReference>
<sequence>MNVSIKERIEQKVGVIHSIHLVAEQGGTAIVYYVKTLDGTYILKQASLPRYREWLAQEATVMQTFKSQHIIIPTCIDYMEDEQQDYLLMSYIAGETLTTALANASEFQRLALIRSFGRFLRHFHDQMLDNSTSSEVWLDTQLTQAEHYIEQSWTSGSKTLLTTLSSERPVPITATWIHGDCTTDNLLVRENKIVAFIDLAGMTVGDPRYDETLATRSFRKDPKMFEAFYTEYGSEPISEEAFRYFDDGLYEFC</sequence>
<dbReference type="InterPro" id="IPR000719">
    <property type="entry name" value="Prot_kinase_dom"/>
</dbReference>
<protein>
    <submittedName>
        <fullName evidence="2">Phosphotransferase</fullName>
    </submittedName>
</protein>
<dbReference type="EMBL" id="JASBQV010000021">
    <property type="protein sequence ID" value="MDI3235802.1"/>
    <property type="molecule type" value="Genomic_DNA"/>
</dbReference>
<dbReference type="Pfam" id="PF01636">
    <property type="entry name" value="APH"/>
    <property type="match status" value="1"/>
</dbReference>
<dbReference type="PANTHER" id="PTHR21310">
    <property type="entry name" value="AMINOGLYCOSIDE PHOSPHOTRANSFERASE-RELATED-RELATED"/>
    <property type="match status" value="1"/>
</dbReference>
<dbReference type="RefSeq" id="WP_282356804.1">
    <property type="nucleotide sequence ID" value="NZ_JASBQV010000021.1"/>
</dbReference>
<accession>A0ABT6R4D1</accession>
<dbReference type="Gene3D" id="3.90.1200.10">
    <property type="match status" value="1"/>
</dbReference>